<name>A0A2S4PYV6_9PEZI</name>
<gene>
    <name evidence="1" type="ORF">EPUL_002404</name>
</gene>
<sequence>MGKLFGNKPNITPLAEDSSSLRVGINEIATVIGAVVNQQSEMEGGERLEEELEVKEIVPSISELNFDIIADASTEKGISEGFNKARENLTEREQIAKEYSKALDEVTCCVEKIGLGHAIDQLEMALAQVIKWFALGEDLSNKANIQNGLAQSIYATHQRDTSTTKSSYAEATKTYLHNVSAAALSNKICLGKEFVKTIQKVKSGLAIVPTTAEQGNNIFEKAQAISSILGGSVEKAEQWMTYVVDHVPRKLQSLNDPAWKEVKSATGCTATRIAWTRKTLENPMPIVSIVVSFTTEVRPFRLFGTSSVARPIIKTPKPTECPKCWAYHDDRICNYEKRCKQCNSTEHTDCQAPPRCTNYKDPHAADKNSCPARPVVRRGKITYLSRSELRKIRQAGHRAWLLLDLNTNTNSHPEHFPMLGSFNRCQKKSLKIFQANTARGHDLAVALACEEDSFRITRWHKLEGNFAGPPIIHEGRENTDSAGNADILRKTLLERRPIEEDIALEPMSVEQYAKLDIPNDVNDHEVERCLIRATNTAPGIDGIQI</sequence>
<reference evidence="1 2" key="1">
    <citation type="submission" date="2017-10" db="EMBL/GenBank/DDBJ databases">
        <title>Development of genomic resources for the powdery mildew, Erysiphe pulchra.</title>
        <authorList>
            <person name="Wadl P.A."/>
            <person name="Mack B.M."/>
            <person name="Moore G."/>
            <person name="Beltz S.B."/>
        </authorList>
    </citation>
    <scope>NUCLEOTIDE SEQUENCE [LARGE SCALE GENOMIC DNA]</scope>
    <source>
        <strain evidence="1">Cflorida</strain>
    </source>
</reference>
<dbReference type="EMBL" id="PEDP01000169">
    <property type="protein sequence ID" value="POS87221.1"/>
    <property type="molecule type" value="Genomic_DNA"/>
</dbReference>
<evidence type="ECO:0000313" key="2">
    <source>
        <dbReference type="Proteomes" id="UP000237438"/>
    </source>
</evidence>
<keyword evidence="2" id="KW-1185">Reference proteome</keyword>
<organism evidence="1 2">
    <name type="scientific">Erysiphe pulchra</name>
    <dbReference type="NCBI Taxonomy" id="225359"/>
    <lineage>
        <taxon>Eukaryota</taxon>
        <taxon>Fungi</taxon>
        <taxon>Dikarya</taxon>
        <taxon>Ascomycota</taxon>
        <taxon>Pezizomycotina</taxon>
        <taxon>Leotiomycetes</taxon>
        <taxon>Erysiphales</taxon>
        <taxon>Erysiphaceae</taxon>
        <taxon>Erysiphe</taxon>
    </lineage>
</organism>
<accession>A0A2S4PYV6</accession>
<protein>
    <submittedName>
        <fullName evidence="1">Uncharacterized protein</fullName>
    </submittedName>
</protein>
<dbReference type="AlphaFoldDB" id="A0A2S4PYV6"/>
<comment type="caution">
    <text evidence="1">The sequence shown here is derived from an EMBL/GenBank/DDBJ whole genome shotgun (WGS) entry which is preliminary data.</text>
</comment>
<dbReference type="OrthoDB" id="3616136at2759"/>
<evidence type="ECO:0000313" key="1">
    <source>
        <dbReference type="EMBL" id="POS87221.1"/>
    </source>
</evidence>
<dbReference type="Proteomes" id="UP000237438">
    <property type="component" value="Unassembled WGS sequence"/>
</dbReference>
<proteinExistence type="predicted"/>